<dbReference type="CDD" id="cd06852">
    <property type="entry name" value="GT_MraY"/>
    <property type="match status" value="1"/>
</dbReference>
<dbReference type="GO" id="GO:0009252">
    <property type="term" value="P:peptidoglycan biosynthetic process"/>
    <property type="evidence" value="ECO:0007669"/>
    <property type="project" value="UniProtKB-UniRule"/>
</dbReference>
<dbReference type="PANTHER" id="PTHR22926">
    <property type="entry name" value="PHOSPHO-N-ACETYLMURAMOYL-PENTAPEPTIDE-TRANSFERASE"/>
    <property type="match status" value="1"/>
</dbReference>
<comment type="catalytic activity">
    <reaction evidence="7">
        <text>UDP-N-acetyl-alpha-D-muramoyl-L-alanyl-gamma-D-glutamyl-meso-2,6-diaminopimeloyl-D-alanyl-D-alanine + di-trans,octa-cis-undecaprenyl phosphate = di-trans,octa-cis-undecaprenyl diphospho-N-acetyl-alpha-D-muramoyl-L-alanyl-D-glutamyl-meso-2,6-diaminopimeloyl-D-alanyl-D-alanine + UMP</text>
        <dbReference type="Rhea" id="RHEA:28386"/>
        <dbReference type="ChEBI" id="CHEBI:57865"/>
        <dbReference type="ChEBI" id="CHEBI:60392"/>
        <dbReference type="ChEBI" id="CHEBI:61386"/>
        <dbReference type="ChEBI" id="CHEBI:61387"/>
        <dbReference type="EC" id="2.7.8.13"/>
    </reaction>
</comment>
<keyword evidence="7" id="KW-0961">Cell wall biogenesis/degradation</keyword>
<sequence>MSYFFDFKIILAFIISFGIAYIIGPMLLPMLKKLKFGQTIREDGPASHLVKNGTPTMGGIIFIISVVLTVIISGRYSNEIWFALSFMLLFGLVGFLDDYIKVVLKRSLGLRAYQKIILQFLFALILAIYQKNTSPMGTQLIVPFFRDMTLDIGILYVPFLVFVIIAITNSVNLTDGLDGLASSITFVVATFFTLMAIYTGYGHLAIFMAAVSGGCVGFLRVNRFPAKVFMGDTGSMALGGAVAAAAVILNLSLLVPIVGFIYFAESLSVIIQVFSFKVFKKRVFKMSPIHHHFELSGWKETKVVKVFYLVTIVLCFIGIFAI</sequence>
<keyword evidence="4 7" id="KW-0812">Transmembrane</keyword>
<dbReference type="PROSITE" id="PS01347">
    <property type="entry name" value="MRAY_1"/>
    <property type="match status" value="1"/>
</dbReference>
<dbReference type="PROSITE" id="PS01348">
    <property type="entry name" value="MRAY_2"/>
    <property type="match status" value="1"/>
</dbReference>
<comment type="pathway">
    <text evidence="7">Cell wall biogenesis; peptidoglycan biosynthesis.</text>
</comment>
<keyword evidence="5 7" id="KW-1133">Transmembrane helix</keyword>
<gene>
    <name evidence="7" type="primary">mraY</name>
    <name evidence="10" type="ORF">SAMN02745120_0678</name>
</gene>
<dbReference type="InterPro" id="IPR003524">
    <property type="entry name" value="PNAcMuramoyl-5peptid_Trfase"/>
</dbReference>
<reference evidence="11" key="1">
    <citation type="submission" date="2017-02" db="EMBL/GenBank/DDBJ databases">
        <authorList>
            <person name="Varghese N."/>
            <person name="Submissions S."/>
        </authorList>
    </citation>
    <scope>NUCLEOTIDE SEQUENCE [LARGE SCALE GENOMIC DNA]</scope>
    <source>
        <strain evidence="11">ATCC 35199</strain>
    </source>
</reference>
<dbReference type="OrthoDB" id="9805475at2"/>
<keyword evidence="7" id="KW-1003">Cell membrane</keyword>
<dbReference type="Proteomes" id="UP000243406">
    <property type="component" value="Unassembled WGS sequence"/>
</dbReference>
<feature type="transmembrane region" description="Helical" evidence="7">
    <location>
        <begin position="49"/>
        <end position="74"/>
    </location>
</feature>
<accession>A0A1T5A209</accession>
<dbReference type="RefSeq" id="WP_079588630.1">
    <property type="nucleotide sequence ID" value="NZ_FUYN01000001.1"/>
</dbReference>
<comment type="cofactor">
    <cofactor evidence="7 9">
        <name>Mg(2+)</name>
        <dbReference type="ChEBI" id="CHEBI:18420"/>
    </cofactor>
</comment>
<feature type="transmembrane region" description="Helical" evidence="7">
    <location>
        <begin position="6"/>
        <end position="28"/>
    </location>
</feature>
<evidence type="ECO:0000256" key="4">
    <source>
        <dbReference type="ARBA" id="ARBA00022692"/>
    </source>
</evidence>
<dbReference type="GO" id="GO:0051301">
    <property type="term" value="P:cell division"/>
    <property type="evidence" value="ECO:0007669"/>
    <property type="project" value="UniProtKB-KW"/>
</dbReference>
<evidence type="ECO:0000256" key="6">
    <source>
        <dbReference type="ARBA" id="ARBA00023136"/>
    </source>
</evidence>
<evidence type="ECO:0000256" key="9">
    <source>
        <dbReference type="PIRSR" id="PIRSR600715-1"/>
    </source>
</evidence>
<keyword evidence="7" id="KW-0133">Cell shape</keyword>
<dbReference type="PANTHER" id="PTHR22926:SF5">
    <property type="entry name" value="PHOSPHO-N-ACETYLMURAMOYL-PENTAPEPTIDE-TRANSFERASE HOMOLOG"/>
    <property type="match status" value="1"/>
</dbReference>
<evidence type="ECO:0000256" key="8">
    <source>
        <dbReference type="NCBIfam" id="TIGR00445"/>
    </source>
</evidence>
<feature type="transmembrane region" description="Helical" evidence="7">
    <location>
        <begin position="80"/>
        <end position="100"/>
    </location>
</feature>
<evidence type="ECO:0000256" key="2">
    <source>
        <dbReference type="ARBA" id="ARBA00005583"/>
    </source>
</evidence>
<dbReference type="UniPathway" id="UPA00219"/>
<evidence type="ECO:0000256" key="1">
    <source>
        <dbReference type="ARBA" id="ARBA00004141"/>
    </source>
</evidence>
<evidence type="ECO:0000313" key="11">
    <source>
        <dbReference type="Proteomes" id="UP000243406"/>
    </source>
</evidence>
<keyword evidence="7 9" id="KW-0479">Metal-binding</keyword>
<dbReference type="GO" id="GO:0051992">
    <property type="term" value="F:UDP-N-acetylmuramoyl-L-alanyl-D-glutamyl-meso-2,6-diaminopimelyl-D-alanyl-D-alanine:undecaprenyl-phosphate transferase activity"/>
    <property type="evidence" value="ECO:0007669"/>
    <property type="project" value="RHEA"/>
</dbReference>
<comment type="function">
    <text evidence="7">Catalyzes the initial step of the lipid cycle reactions in the biosynthesis of the cell wall peptidoglycan: transfers peptidoglycan precursor phospho-MurNAc-pentapeptide from UDP-MurNAc-pentapeptide onto the lipid carrier undecaprenyl phosphate, yielding undecaprenyl-pyrophosphoryl-MurNAc-pentapeptide, known as lipid I.</text>
</comment>
<dbReference type="AlphaFoldDB" id="A0A1T5A209"/>
<dbReference type="GO" id="GO:0046872">
    <property type="term" value="F:metal ion binding"/>
    <property type="evidence" value="ECO:0007669"/>
    <property type="project" value="UniProtKB-KW"/>
</dbReference>
<dbReference type="HAMAP" id="MF_00038">
    <property type="entry name" value="MraY"/>
    <property type="match status" value="1"/>
</dbReference>
<keyword evidence="7" id="KW-0132">Cell division</keyword>
<dbReference type="Pfam" id="PF10555">
    <property type="entry name" value="MraY_sig1"/>
    <property type="match status" value="1"/>
</dbReference>
<comment type="subcellular location">
    <subcellularLocation>
        <location evidence="7">Cell membrane</location>
        <topology evidence="7">Multi-pass membrane protein</topology>
    </subcellularLocation>
    <subcellularLocation>
        <location evidence="1">Membrane</location>
        <topology evidence="1">Multi-pass membrane protein</topology>
    </subcellularLocation>
</comment>
<feature type="transmembrane region" description="Helical" evidence="7">
    <location>
        <begin position="179"/>
        <end position="198"/>
    </location>
</feature>
<dbReference type="InterPro" id="IPR018480">
    <property type="entry name" value="PNAcMuramoyl-5peptid_Trfase_CS"/>
</dbReference>
<feature type="transmembrane region" description="Helical" evidence="7">
    <location>
        <begin position="233"/>
        <end position="254"/>
    </location>
</feature>
<dbReference type="EC" id="2.7.8.13" evidence="7 8"/>
<proteinExistence type="inferred from homology"/>
<feature type="binding site" evidence="9">
    <location>
        <position position="232"/>
    </location>
    <ligand>
        <name>Mg(2+)</name>
        <dbReference type="ChEBI" id="CHEBI:18420"/>
    </ligand>
</feature>
<dbReference type="GO" id="GO:0005886">
    <property type="term" value="C:plasma membrane"/>
    <property type="evidence" value="ECO:0007669"/>
    <property type="project" value="UniProtKB-SubCell"/>
</dbReference>
<comment type="similarity">
    <text evidence="2 7">Belongs to the glycosyltransferase 4 family. MraY subfamily.</text>
</comment>
<dbReference type="InterPro" id="IPR000715">
    <property type="entry name" value="Glycosyl_transferase_4"/>
</dbReference>
<name>A0A1T5A209_9FIRM</name>
<feature type="transmembrane region" description="Helical" evidence="7">
    <location>
        <begin position="260"/>
        <end position="279"/>
    </location>
</feature>
<evidence type="ECO:0000313" key="10">
    <source>
        <dbReference type="EMBL" id="SKB29032.1"/>
    </source>
</evidence>
<keyword evidence="7" id="KW-0573">Peptidoglycan synthesis</keyword>
<dbReference type="GO" id="GO:0071555">
    <property type="term" value="P:cell wall organization"/>
    <property type="evidence" value="ECO:0007669"/>
    <property type="project" value="UniProtKB-KW"/>
</dbReference>
<dbReference type="GO" id="GO:0008963">
    <property type="term" value="F:phospho-N-acetylmuramoyl-pentapeptide-transferase activity"/>
    <property type="evidence" value="ECO:0007669"/>
    <property type="project" value="UniProtKB-UniRule"/>
</dbReference>
<evidence type="ECO:0000256" key="7">
    <source>
        <dbReference type="HAMAP-Rule" id="MF_00038"/>
    </source>
</evidence>
<organism evidence="10 11">
    <name type="scientific">Acetoanaerobium noterae</name>
    <dbReference type="NCBI Taxonomy" id="745369"/>
    <lineage>
        <taxon>Bacteria</taxon>
        <taxon>Bacillati</taxon>
        <taxon>Bacillota</taxon>
        <taxon>Clostridia</taxon>
        <taxon>Peptostreptococcales</taxon>
        <taxon>Filifactoraceae</taxon>
        <taxon>Acetoanaerobium</taxon>
    </lineage>
</organism>
<feature type="transmembrane region" description="Helical" evidence="7">
    <location>
        <begin position="112"/>
        <end position="129"/>
    </location>
</feature>
<feature type="binding site" evidence="9">
    <location>
        <position position="172"/>
    </location>
    <ligand>
        <name>Mg(2+)</name>
        <dbReference type="ChEBI" id="CHEBI:18420"/>
    </ligand>
</feature>
<keyword evidence="7 9" id="KW-0460">Magnesium</keyword>
<keyword evidence="6 7" id="KW-0472">Membrane</keyword>
<feature type="transmembrane region" description="Helical" evidence="7">
    <location>
        <begin position="204"/>
        <end position="221"/>
    </location>
</feature>
<dbReference type="GO" id="GO:0008360">
    <property type="term" value="P:regulation of cell shape"/>
    <property type="evidence" value="ECO:0007669"/>
    <property type="project" value="UniProtKB-KW"/>
</dbReference>
<keyword evidence="3 7" id="KW-0808">Transferase</keyword>
<feature type="transmembrane region" description="Helical" evidence="7">
    <location>
        <begin position="149"/>
        <end position="167"/>
    </location>
</feature>
<dbReference type="Pfam" id="PF00953">
    <property type="entry name" value="Glycos_transf_4"/>
    <property type="match status" value="1"/>
</dbReference>
<protein>
    <recommendedName>
        <fullName evidence="7 8">Phospho-N-acetylmuramoyl-pentapeptide-transferase</fullName>
        <ecNumber evidence="7 8">2.7.8.13</ecNumber>
    </recommendedName>
    <alternativeName>
        <fullName evidence="7">UDP-MurNAc-pentapeptide phosphotransferase</fullName>
    </alternativeName>
</protein>
<feature type="transmembrane region" description="Helical" evidence="7">
    <location>
        <begin position="303"/>
        <end position="321"/>
    </location>
</feature>
<evidence type="ECO:0000256" key="5">
    <source>
        <dbReference type="ARBA" id="ARBA00022989"/>
    </source>
</evidence>
<evidence type="ECO:0000256" key="3">
    <source>
        <dbReference type="ARBA" id="ARBA00022679"/>
    </source>
</evidence>
<dbReference type="EMBL" id="FUYN01000001">
    <property type="protein sequence ID" value="SKB29032.1"/>
    <property type="molecule type" value="Genomic_DNA"/>
</dbReference>
<dbReference type="NCBIfam" id="TIGR00445">
    <property type="entry name" value="mraY"/>
    <property type="match status" value="1"/>
</dbReference>
<keyword evidence="7" id="KW-0131">Cell cycle</keyword>
<keyword evidence="11" id="KW-1185">Reference proteome</keyword>